<keyword evidence="12" id="KW-1185">Reference proteome</keyword>
<evidence type="ECO:0000256" key="1">
    <source>
        <dbReference type="ARBA" id="ARBA00002578"/>
    </source>
</evidence>
<keyword evidence="11" id="KW-0282">Flagellum</keyword>
<feature type="transmembrane region" description="Helical" evidence="10">
    <location>
        <begin position="214"/>
        <end position="236"/>
    </location>
</feature>
<dbReference type="RefSeq" id="WP_145084773.1">
    <property type="nucleotide sequence ID" value="NZ_VLKH01000008.1"/>
</dbReference>
<evidence type="ECO:0000313" key="11">
    <source>
        <dbReference type="EMBL" id="TWH78727.1"/>
    </source>
</evidence>
<dbReference type="GO" id="GO:0009425">
    <property type="term" value="C:bacterial-type flagellum basal body"/>
    <property type="evidence" value="ECO:0007669"/>
    <property type="project" value="UniProtKB-SubCell"/>
</dbReference>
<evidence type="ECO:0000256" key="6">
    <source>
        <dbReference type="ARBA" id="ARBA00022989"/>
    </source>
</evidence>
<reference evidence="11 12" key="1">
    <citation type="submission" date="2019-07" db="EMBL/GenBank/DDBJ databases">
        <title>Genomic Encyclopedia of Type Strains, Phase I: the one thousand microbial genomes (KMG-I) project.</title>
        <authorList>
            <person name="Kyrpides N."/>
        </authorList>
    </citation>
    <scope>NUCLEOTIDE SEQUENCE [LARGE SCALE GENOMIC DNA]</scope>
    <source>
        <strain evidence="11 12">DSM 13558</strain>
    </source>
</reference>
<feature type="transmembrane region" description="Helical" evidence="10">
    <location>
        <begin position="7"/>
        <end position="28"/>
    </location>
</feature>
<dbReference type="PRINTS" id="PR00953">
    <property type="entry name" value="TYPE3IMRPROT"/>
</dbReference>
<feature type="transmembrane region" description="Helical" evidence="10">
    <location>
        <begin position="115"/>
        <end position="134"/>
    </location>
</feature>
<evidence type="ECO:0000256" key="9">
    <source>
        <dbReference type="NCBIfam" id="TIGR01400"/>
    </source>
</evidence>
<dbReference type="Proteomes" id="UP000315343">
    <property type="component" value="Unassembled WGS sequence"/>
</dbReference>
<feature type="transmembrane region" description="Helical" evidence="10">
    <location>
        <begin position="73"/>
        <end position="95"/>
    </location>
</feature>
<keyword evidence="11" id="KW-0969">Cilium</keyword>
<dbReference type="OrthoDB" id="9807748at2"/>
<evidence type="ECO:0000256" key="3">
    <source>
        <dbReference type="ARBA" id="ARBA00021717"/>
    </source>
</evidence>
<keyword evidence="7 10" id="KW-0472">Membrane</keyword>
<comment type="subcellular location">
    <subcellularLocation>
        <location evidence="10">Cell membrane</location>
        <topology evidence="10">Multi-pass membrane protein</topology>
    </subcellularLocation>
    <subcellularLocation>
        <location evidence="10">Bacterial flagellum basal body</location>
    </subcellularLocation>
</comment>
<evidence type="ECO:0000256" key="5">
    <source>
        <dbReference type="ARBA" id="ARBA00022692"/>
    </source>
</evidence>
<dbReference type="PANTHER" id="PTHR30065">
    <property type="entry name" value="FLAGELLAR BIOSYNTHETIC PROTEIN FLIR"/>
    <property type="match status" value="1"/>
</dbReference>
<comment type="similarity">
    <text evidence="2 10">Belongs to the FliR/MopE/SpaR family.</text>
</comment>
<dbReference type="GO" id="GO:0044780">
    <property type="term" value="P:bacterial-type flagellum assembly"/>
    <property type="evidence" value="ECO:0007669"/>
    <property type="project" value="UniProtKB-UniRule"/>
</dbReference>
<dbReference type="GO" id="GO:0005886">
    <property type="term" value="C:plasma membrane"/>
    <property type="evidence" value="ECO:0007669"/>
    <property type="project" value="UniProtKB-SubCell"/>
</dbReference>
<keyword evidence="5 10" id="KW-0812">Transmembrane</keyword>
<feature type="transmembrane region" description="Helical" evidence="10">
    <location>
        <begin position="172"/>
        <end position="193"/>
    </location>
</feature>
<comment type="function">
    <text evidence="1 10">Role in flagellar biosynthesis.</text>
</comment>
<dbReference type="Pfam" id="PF01311">
    <property type="entry name" value="Bac_export_1"/>
    <property type="match status" value="1"/>
</dbReference>
<sequence>MTLTGDITYFLLILARMSGCVFFNQIFGRGNLPSIFKISLSLFFAVTAYGMLPPEADMVISTNIEYMVLIIKELFIGYIIGYIINLFFSIVVIGGEVMDMQMGMSMSKIYDPSSNISSGITGSFLNIILIFLFFSANGHISLIKIFMTSCKLIGIGSFQIPQDLFRNMVQMFSQILTLSLKLAMPLMAVEIILESGIGVLMKAIPQIQVFSVNVQLKIIVGLLLILILVPTFSTFIDKVLTLMFDQVRNSLSSLIT</sequence>
<keyword evidence="11" id="KW-0966">Cell projection</keyword>
<comment type="caution">
    <text evidence="11">The sequence shown here is derived from an EMBL/GenBank/DDBJ whole genome shotgun (WGS) entry which is preliminary data.</text>
</comment>
<name>A0A562J6H3_9FIRM</name>
<keyword evidence="8 10" id="KW-0975">Bacterial flagellum</keyword>
<evidence type="ECO:0000256" key="2">
    <source>
        <dbReference type="ARBA" id="ARBA00009772"/>
    </source>
</evidence>
<accession>A0A562J6H3</accession>
<organism evidence="11 12">
    <name type="scientific">Sedimentibacter saalensis</name>
    <dbReference type="NCBI Taxonomy" id="130788"/>
    <lineage>
        <taxon>Bacteria</taxon>
        <taxon>Bacillati</taxon>
        <taxon>Bacillota</taxon>
        <taxon>Tissierellia</taxon>
        <taxon>Sedimentibacter</taxon>
    </lineage>
</organism>
<proteinExistence type="inferred from homology"/>
<protein>
    <recommendedName>
        <fullName evidence="3 9">Flagellar biosynthetic protein FliR</fullName>
    </recommendedName>
</protein>
<dbReference type="InterPro" id="IPR006303">
    <property type="entry name" value="FliR"/>
</dbReference>
<dbReference type="NCBIfam" id="TIGR01400">
    <property type="entry name" value="fliR"/>
    <property type="match status" value="1"/>
</dbReference>
<dbReference type="EMBL" id="VLKH01000008">
    <property type="protein sequence ID" value="TWH78727.1"/>
    <property type="molecule type" value="Genomic_DNA"/>
</dbReference>
<evidence type="ECO:0000313" key="12">
    <source>
        <dbReference type="Proteomes" id="UP000315343"/>
    </source>
</evidence>
<dbReference type="GO" id="GO:0006605">
    <property type="term" value="P:protein targeting"/>
    <property type="evidence" value="ECO:0007669"/>
    <property type="project" value="UniProtKB-UniRule"/>
</dbReference>
<keyword evidence="6 10" id="KW-1133">Transmembrane helix</keyword>
<feature type="transmembrane region" description="Helical" evidence="10">
    <location>
        <begin position="34"/>
        <end position="52"/>
    </location>
</feature>
<dbReference type="InterPro" id="IPR002010">
    <property type="entry name" value="T3SS_IM_R"/>
</dbReference>
<evidence type="ECO:0000256" key="4">
    <source>
        <dbReference type="ARBA" id="ARBA00022475"/>
    </source>
</evidence>
<keyword evidence="4 10" id="KW-1003">Cell membrane</keyword>
<evidence type="ECO:0000256" key="10">
    <source>
        <dbReference type="RuleBase" id="RU362071"/>
    </source>
</evidence>
<feature type="transmembrane region" description="Helical" evidence="10">
    <location>
        <begin position="141"/>
        <end position="160"/>
    </location>
</feature>
<dbReference type="PANTHER" id="PTHR30065:SF1">
    <property type="entry name" value="SURFACE PRESENTATION OF ANTIGENS PROTEIN SPAR"/>
    <property type="match status" value="1"/>
</dbReference>
<evidence type="ECO:0000256" key="7">
    <source>
        <dbReference type="ARBA" id="ARBA00023136"/>
    </source>
</evidence>
<gene>
    <name evidence="11" type="ORF">LY60_02755</name>
</gene>
<evidence type="ECO:0000256" key="8">
    <source>
        <dbReference type="ARBA" id="ARBA00023143"/>
    </source>
</evidence>
<dbReference type="AlphaFoldDB" id="A0A562J6H3"/>